<feature type="region of interest" description="Disordered" evidence="1">
    <location>
        <begin position="135"/>
        <end position="320"/>
    </location>
</feature>
<accession>A0ABX3T3S3</accession>
<dbReference type="InterPro" id="IPR040833">
    <property type="entry name" value="DUF5631"/>
</dbReference>
<dbReference type="Pfam" id="PF18645">
    <property type="entry name" value="DUF5631"/>
    <property type="match status" value="1"/>
</dbReference>
<feature type="compositionally biased region" description="Low complexity" evidence="1">
    <location>
        <begin position="163"/>
        <end position="176"/>
    </location>
</feature>
<feature type="domain" description="DUF5632" evidence="3">
    <location>
        <begin position="393"/>
        <end position="471"/>
    </location>
</feature>
<evidence type="ECO:0000313" key="5">
    <source>
        <dbReference type="Proteomes" id="UP000192374"/>
    </source>
</evidence>
<evidence type="ECO:0000259" key="2">
    <source>
        <dbReference type="Pfam" id="PF18645"/>
    </source>
</evidence>
<gene>
    <name evidence="4" type="ORF">BST37_12825</name>
</gene>
<feature type="compositionally biased region" description="Pro residues" evidence="1">
    <location>
        <begin position="145"/>
        <end position="162"/>
    </location>
</feature>
<proteinExistence type="predicted"/>
<reference evidence="4 5" key="1">
    <citation type="submission" date="2017-02" db="EMBL/GenBank/DDBJ databases">
        <title>The new phylogeny of genus Mycobacterium.</title>
        <authorList>
            <person name="Tortoli E."/>
            <person name="Trovato A."/>
            <person name="Cirillo D.M."/>
        </authorList>
    </citation>
    <scope>NUCLEOTIDE SEQUENCE [LARGE SCALE GENOMIC DNA]</scope>
    <source>
        <strain evidence="4 5">DSM 45145</strain>
    </source>
</reference>
<evidence type="ECO:0000256" key="1">
    <source>
        <dbReference type="SAM" id="MobiDB-lite"/>
    </source>
</evidence>
<keyword evidence="5" id="KW-1185">Reference proteome</keyword>
<protein>
    <recommendedName>
        <fullName evidence="6">Vegetative cell wall protein</fullName>
    </recommendedName>
</protein>
<evidence type="ECO:0000313" key="4">
    <source>
        <dbReference type="EMBL" id="ORB13742.1"/>
    </source>
</evidence>
<sequence>MAIFGRTARQRLRRATRESLAIPAFSSPVDCTPWVIGGLWPAELATVNAETASVAEYLKADLQRIVKSANEELMRIRRSAMAEPARQAEETRVINAARAFAARRVESTVRHLHGMRQEQLRPHPRQGPARHTELTARTPRFRVAPPAPPAVKPPPVEPPTVESPPEVEPTVESPAADVGAVPDDQDQMPSEKVSTGKHAAPVEEPEDTESETVGIPVPPDAAETDVTDVLAALPPEPPEVDDREPEAKEPEAEEPEAVGAAAKPEPQAVAVPEAVGPEDLTDIAEPKARDATDIREPAEPADADEIEPAKAAPASQTQTADVTEVFEAQAADVTDVFEAQPAETTDVFEAVAAHDMGGFEKPSPADTDVFEKVAATEAPARGAEEAPPDAEIDRERLQRLLQFVARQEPGLRWAVGVREDGATLVVTDLAYGWIPSGITLPAGVRLLEPRRRTGNAAALLGNTTVSATYSPGDSLGWATDFALTESSLQPREVPEVEDLGWLLSEATHWRDGLPRMVHTLAKAGAAGTGVVEAELDVLRVHLDTARYQLLAQYPDVELALLLNCLLLAATEGIATGDRLSANYHFAWFQALSAPPASRFSGTA</sequence>
<dbReference type="Proteomes" id="UP000192374">
    <property type="component" value="Unassembled WGS sequence"/>
</dbReference>
<dbReference type="InterPro" id="IPR040604">
    <property type="entry name" value="DUF5632"/>
</dbReference>
<feature type="compositionally biased region" description="Basic and acidic residues" evidence="1">
    <location>
        <begin position="284"/>
        <end position="298"/>
    </location>
</feature>
<evidence type="ECO:0000259" key="3">
    <source>
        <dbReference type="Pfam" id="PF18646"/>
    </source>
</evidence>
<feature type="domain" description="DUF5631" evidence="2">
    <location>
        <begin position="496"/>
        <end position="591"/>
    </location>
</feature>
<name>A0ABX3T3S3_9MYCO</name>
<dbReference type="EMBL" id="MVIC01000022">
    <property type="protein sequence ID" value="ORB13742.1"/>
    <property type="molecule type" value="Genomic_DNA"/>
</dbReference>
<organism evidence="4 5">
    <name type="scientific">Mycobacterium noviomagense</name>
    <dbReference type="NCBI Taxonomy" id="459858"/>
    <lineage>
        <taxon>Bacteria</taxon>
        <taxon>Bacillati</taxon>
        <taxon>Actinomycetota</taxon>
        <taxon>Actinomycetes</taxon>
        <taxon>Mycobacteriales</taxon>
        <taxon>Mycobacteriaceae</taxon>
        <taxon>Mycobacterium</taxon>
    </lineage>
</organism>
<feature type="compositionally biased region" description="Low complexity" evidence="1">
    <location>
        <begin position="257"/>
        <end position="266"/>
    </location>
</feature>
<evidence type="ECO:0008006" key="6">
    <source>
        <dbReference type="Google" id="ProtNLM"/>
    </source>
</evidence>
<comment type="caution">
    <text evidence="4">The sequence shown here is derived from an EMBL/GenBank/DDBJ whole genome shotgun (WGS) entry which is preliminary data.</text>
</comment>
<dbReference type="Pfam" id="PF18646">
    <property type="entry name" value="DUF5632"/>
    <property type="match status" value="1"/>
</dbReference>